<dbReference type="EMBL" id="CP045227">
    <property type="protein sequence ID" value="QFS49809.1"/>
    <property type="molecule type" value="Genomic_DNA"/>
</dbReference>
<feature type="coiled-coil region" evidence="1">
    <location>
        <begin position="5"/>
        <end position="39"/>
    </location>
</feature>
<dbReference type="KEGG" id="nsh:GXM_07303"/>
<protein>
    <submittedName>
        <fullName evidence="2">Uncharacterized protein</fullName>
    </submittedName>
</protein>
<gene>
    <name evidence="2" type="ORF">GXM_07303</name>
</gene>
<reference evidence="2 3" key="1">
    <citation type="submission" date="2019-10" db="EMBL/GenBank/DDBJ databases">
        <title>Genomic and transcriptomic insights into the perfect genentic adaptation of a filamentous nitrogen-fixing cyanobacterium to rice fields.</title>
        <authorList>
            <person name="Chen Z."/>
        </authorList>
    </citation>
    <scope>NUCLEOTIDE SEQUENCE [LARGE SCALE GENOMIC DNA]</scope>
    <source>
        <strain evidence="2">CCNUC1</strain>
    </source>
</reference>
<organism evidence="2 3">
    <name type="scientific">Nostoc sphaeroides CCNUC1</name>
    <dbReference type="NCBI Taxonomy" id="2653204"/>
    <lineage>
        <taxon>Bacteria</taxon>
        <taxon>Bacillati</taxon>
        <taxon>Cyanobacteriota</taxon>
        <taxon>Cyanophyceae</taxon>
        <taxon>Nostocales</taxon>
        <taxon>Nostocaceae</taxon>
        <taxon>Nostoc</taxon>
    </lineage>
</organism>
<evidence type="ECO:0000256" key="1">
    <source>
        <dbReference type="SAM" id="Coils"/>
    </source>
</evidence>
<keyword evidence="3" id="KW-1185">Reference proteome</keyword>
<proteinExistence type="predicted"/>
<sequence length="62" mass="7167">MEVKISRLDDKLEAMLKIIANQSEQLSEINQNFKNSQIELSQNKHQNGNSTSLSLEEFKNFI</sequence>
<evidence type="ECO:0000313" key="2">
    <source>
        <dbReference type="EMBL" id="QFS49809.1"/>
    </source>
</evidence>
<keyword evidence="1" id="KW-0175">Coiled coil</keyword>
<name>A0A5P8WD17_9NOSO</name>
<dbReference type="Proteomes" id="UP000326678">
    <property type="component" value="Chromosome Gxm2"/>
</dbReference>
<evidence type="ECO:0000313" key="3">
    <source>
        <dbReference type="Proteomes" id="UP000326678"/>
    </source>
</evidence>
<accession>A0A5P8WD17</accession>
<dbReference type="AlphaFoldDB" id="A0A5P8WD17"/>